<dbReference type="InterPro" id="IPR011701">
    <property type="entry name" value="MFS"/>
</dbReference>
<dbReference type="InterPro" id="IPR036259">
    <property type="entry name" value="MFS_trans_sf"/>
</dbReference>
<feature type="transmembrane region" description="Helical" evidence="5">
    <location>
        <begin position="129"/>
        <end position="152"/>
    </location>
</feature>
<feature type="transmembrane region" description="Helical" evidence="5">
    <location>
        <begin position="392"/>
        <end position="416"/>
    </location>
</feature>
<feature type="transmembrane region" description="Helical" evidence="5">
    <location>
        <begin position="352"/>
        <end position="371"/>
    </location>
</feature>
<reference evidence="7" key="1">
    <citation type="submission" date="2021-01" db="EMBL/GenBank/DDBJ databases">
        <title>Whole genome shotgun sequence of Virgisporangium aurantiacum NBRC 16421.</title>
        <authorList>
            <person name="Komaki H."/>
            <person name="Tamura T."/>
        </authorList>
    </citation>
    <scope>NUCLEOTIDE SEQUENCE</scope>
    <source>
        <strain evidence="7">NBRC 16421</strain>
    </source>
</reference>
<feature type="transmembrane region" description="Helical" evidence="5">
    <location>
        <begin position="40"/>
        <end position="59"/>
    </location>
</feature>
<feature type="transmembrane region" description="Helical" evidence="5">
    <location>
        <begin position="196"/>
        <end position="215"/>
    </location>
</feature>
<protein>
    <submittedName>
        <fullName evidence="7">MFS transporter</fullName>
    </submittedName>
</protein>
<feature type="transmembrane region" description="Helical" evidence="5">
    <location>
        <begin position="326"/>
        <end position="346"/>
    </location>
</feature>
<gene>
    <name evidence="7" type="ORF">Vau01_120710</name>
</gene>
<dbReference type="SUPFAM" id="SSF103473">
    <property type="entry name" value="MFS general substrate transporter"/>
    <property type="match status" value="1"/>
</dbReference>
<dbReference type="GO" id="GO:0022857">
    <property type="term" value="F:transmembrane transporter activity"/>
    <property type="evidence" value="ECO:0007669"/>
    <property type="project" value="InterPro"/>
</dbReference>
<feature type="transmembrane region" description="Helical" evidence="5">
    <location>
        <begin position="96"/>
        <end position="117"/>
    </location>
</feature>
<feature type="transmembrane region" description="Helical" evidence="5">
    <location>
        <begin position="221"/>
        <end position="242"/>
    </location>
</feature>
<feature type="transmembrane region" description="Helical" evidence="5">
    <location>
        <begin position="296"/>
        <end position="314"/>
    </location>
</feature>
<name>A0A8J4E6X9_9ACTN</name>
<feature type="domain" description="Major facilitator superfamily (MFS) profile" evidence="6">
    <location>
        <begin position="5"/>
        <end position="455"/>
    </location>
</feature>
<feature type="transmembrane region" description="Helical" evidence="5">
    <location>
        <begin position="164"/>
        <end position="184"/>
    </location>
</feature>
<dbReference type="EMBL" id="BOPG01000120">
    <property type="protein sequence ID" value="GIJ64555.1"/>
    <property type="molecule type" value="Genomic_DNA"/>
</dbReference>
<dbReference type="PANTHER" id="PTHR42718:SF39">
    <property type="entry name" value="ACTINORHODIN TRANSPORTER-RELATED"/>
    <property type="match status" value="1"/>
</dbReference>
<dbReference type="Gene3D" id="1.20.1250.20">
    <property type="entry name" value="MFS general substrate transporter like domains"/>
    <property type="match status" value="1"/>
</dbReference>
<evidence type="ECO:0000256" key="4">
    <source>
        <dbReference type="ARBA" id="ARBA00023136"/>
    </source>
</evidence>
<dbReference type="Gene3D" id="1.20.1720.10">
    <property type="entry name" value="Multidrug resistance protein D"/>
    <property type="match status" value="1"/>
</dbReference>
<comment type="subcellular location">
    <subcellularLocation>
        <location evidence="1">Cell membrane</location>
        <topology evidence="1">Multi-pass membrane protein</topology>
    </subcellularLocation>
</comment>
<sequence length="464" mass="47053">MKRLLLTIVLAGQFMAILDVTIVNVAIGTIQRDLAASGAAMQLVVGGYTIAYAVLLVTGARLGDLGGHRRLFLAGLGLFTIASLACGLAANTEMLIGFRLVQGAGAALMVPQVLSLIQRSFDGAGRARALSVYATVIAGAAVTGQIVGGILVDLDIAGTGWRPVFLVNVPIGIVLLLAGARWLPADNHRTARGLDPLGLVTLAGAVLTFVVPLVLGREQGWPLWCWLGLAASVVLFTAFVAVERRSVGNPLVPVRLLRVPGLVLSTVTLGAMMAAYGGYLFVAAMHLQRGLGFSPLRAGLTFAPGAIGFALASLNWRRVPARWHRTMIGVGLTVSAAGFIVLALALRGGGTGGAALFVGLTLFGGGMGAGFSPLMTRALAGVPLADAADASGVVATVVQLAQVVGVATFGTLMLGLADDFSPAASGSAFAATALAMGALMLAGAVLVGVRAPVRAVATSPPIEG</sequence>
<feature type="transmembrane region" description="Helical" evidence="5">
    <location>
        <begin position="262"/>
        <end position="284"/>
    </location>
</feature>
<feature type="transmembrane region" description="Helical" evidence="5">
    <location>
        <begin position="428"/>
        <end position="449"/>
    </location>
</feature>
<organism evidence="7 8">
    <name type="scientific">Virgisporangium aurantiacum</name>
    <dbReference type="NCBI Taxonomy" id="175570"/>
    <lineage>
        <taxon>Bacteria</taxon>
        <taxon>Bacillati</taxon>
        <taxon>Actinomycetota</taxon>
        <taxon>Actinomycetes</taxon>
        <taxon>Micromonosporales</taxon>
        <taxon>Micromonosporaceae</taxon>
        <taxon>Virgisporangium</taxon>
    </lineage>
</organism>
<evidence type="ECO:0000313" key="7">
    <source>
        <dbReference type="EMBL" id="GIJ64555.1"/>
    </source>
</evidence>
<proteinExistence type="predicted"/>
<dbReference type="PROSITE" id="PS50850">
    <property type="entry name" value="MFS"/>
    <property type="match status" value="1"/>
</dbReference>
<evidence type="ECO:0000256" key="5">
    <source>
        <dbReference type="SAM" id="Phobius"/>
    </source>
</evidence>
<dbReference type="AlphaFoldDB" id="A0A8J4E6X9"/>
<feature type="transmembrane region" description="Helical" evidence="5">
    <location>
        <begin position="71"/>
        <end position="90"/>
    </location>
</feature>
<comment type="caution">
    <text evidence="7">The sequence shown here is derived from an EMBL/GenBank/DDBJ whole genome shotgun (WGS) entry which is preliminary data.</text>
</comment>
<evidence type="ECO:0000256" key="2">
    <source>
        <dbReference type="ARBA" id="ARBA00022692"/>
    </source>
</evidence>
<dbReference type="Proteomes" id="UP000612585">
    <property type="component" value="Unassembled WGS sequence"/>
</dbReference>
<dbReference type="PANTHER" id="PTHR42718">
    <property type="entry name" value="MAJOR FACILITATOR SUPERFAMILY MULTIDRUG TRANSPORTER MFSC"/>
    <property type="match status" value="1"/>
</dbReference>
<evidence type="ECO:0000256" key="1">
    <source>
        <dbReference type="ARBA" id="ARBA00004651"/>
    </source>
</evidence>
<keyword evidence="8" id="KW-1185">Reference proteome</keyword>
<keyword evidence="4 5" id="KW-0472">Membrane</keyword>
<dbReference type="Pfam" id="PF07690">
    <property type="entry name" value="MFS_1"/>
    <property type="match status" value="1"/>
</dbReference>
<keyword evidence="2 5" id="KW-0812">Transmembrane</keyword>
<dbReference type="GO" id="GO:0005886">
    <property type="term" value="C:plasma membrane"/>
    <property type="evidence" value="ECO:0007669"/>
    <property type="project" value="UniProtKB-SubCell"/>
</dbReference>
<accession>A0A8J4E6X9</accession>
<dbReference type="InterPro" id="IPR020846">
    <property type="entry name" value="MFS_dom"/>
</dbReference>
<evidence type="ECO:0000313" key="8">
    <source>
        <dbReference type="Proteomes" id="UP000612585"/>
    </source>
</evidence>
<evidence type="ECO:0000259" key="6">
    <source>
        <dbReference type="PROSITE" id="PS50850"/>
    </source>
</evidence>
<evidence type="ECO:0000256" key="3">
    <source>
        <dbReference type="ARBA" id="ARBA00022989"/>
    </source>
</evidence>
<dbReference type="CDD" id="cd17321">
    <property type="entry name" value="MFS_MMR_MDR_like"/>
    <property type="match status" value="1"/>
</dbReference>
<dbReference type="RefSeq" id="WP_204013478.1">
    <property type="nucleotide sequence ID" value="NZ_BOPG01000120.1"/>
</dbReference>
<keyword evidence="3 5" id="KW-1133">Transmembrane helix</keyword>